<dbReference type="Proteomes" id="UP000054549">
    <property type="component" value="Unassembled WGS sequence"/>
</dbReference>
<dbReference type="EMBL" id="KN818226">
    <property type="protein sequence ID" value="KIL69252.1"/>
    <property type="molecule type" value="Genomic_DNA"/>
</dbReference>
<proteinExistence type="predicted"/>
<keyword evidence="2" id="KW-1185">Reference proteome</keyword>
<dbReference type="AlphaFoldDB" id="A0A0C2X4Q8"/>
<accession>A0A0C2X4Q8</accession>
<evidence type="ECO:0000313" key="1">
    <source>
        <dbReference type="EMBL" id="KIL69252.1"/>
    </source>
</evidence>
<evidence type="ECO:0000313" key="2">
    <source>
        <dbReference type="Proteomes" id="UP000054549"/>
    </source>
</evidence>
<dbReference type="HOGENOM" id="CLU_2849224_0_0_1"/>
<organism evidence="1 2">
    <name type="scientific">Amanita muscaria (strain Koide BX008)</name>
    <dbReference type="NCBI Taxonomy" id="946122"/>
    <lineage>
        <taxon>Eukaryota</taxon>
        <taxon>Fungi</taxon>
        <taxon>Dikarya</taxon>
        <taxon>Basidiomycota</taxon>
        <taxon>Agaricomycotina</taxon>
        <taxon>Agaricomycetes</taxon>
        <taxon>Agaricomycetidae</taxon>
        <taxon>Agaricales</taxon>
        <taxon>Pluteineae</taxon>
        <taxon>Amanitaceae</taxon>
        <taxon>Amanita</taxon>
    </lineage>
</organism>
<dbReference type="InParanoid" id="A0A0C2X4Q8"/>
<gene>
    <name evidence="1" type="ORF">M378DRAFT_157502</name>
</gene>
<protein>
    <submittedName>
        <fullName evidence="1">Uncharacterized protein</fullName>
    </submittedName>
</protein>
<sequence length="65" mass="7232">MITDIGMGRSSEHFIFATPCLSCLKADSNHTVLGMATTLQQHSEASTRLYLQSDMLRLCTQNPQM</sequence>
<reference evidence="1 2" key="1">
    <citation type="submission" date="2014-04" db="EMBL/GenBank/DDBJ databases">
        <title>Evolutionary Origins and Diversification of the Mycorrhizal Mutualists.</title>
        <authorList>
            <consortium name="DOE Joint Genome Institute"/>
            <consortium name="Mycorrhizal Genomics Consortium"/>
            <person name="Kohler A."/>
            <person name="Kuo A."/>
            <person name="Nagy L.G."/>
            <person name="Floudas D."/>
            <person name="Copeland A."/>
            <person name="Barry K.W."/>
            <person name="Cichocki N."/>
            <person name="Veneault-Fourrey C."/>
            <person name="LaButti K."/>
            <person name="Lindquist E.A."/>
            <person name="Lipzen A."/>
            <person name="Lundell T."/>
            <person name="Morin E."/>
            <person name="Murat C."/>
            <person name="Riley R."/>
            <person name="Ohm R."/>
            <person name="Sun H."/>
            <person name="Tunlid A."/>
            <person name="Henrissat B."/>
            <person name="Grigoriev I.V."/>
            <person name="Hibbett D.S."/>
            <person name="Martin F."/>
        </authorList>
    </citation>
    <scope>NUCLEOTIDE SEQUENCE [LARGE SCALE GENOMIC DNA]</scope>
    <source>
        <strain evidence="1 2">Koide BX008</strain>
    </source>
</reference>
<name>A0A0C2X4Q8_AMAMK</name>